<dbReference type="SUPFAM" id="SSF56112">
    <property type="entry name" value="Protein kinase-like (PK-like)"/>
    <property type="match status" value="1"/>
</dbReference>
<dbReference type="EMBL" id="JALJOQ010000128">
    <property type="protein sequence ID" value="KAK9795518.1"/>
    <property type="molecule type" value="Genomic_DNA"/>
</dbReference>
<comment type="pathway">
    <text evidence="1">Phospholipid metabolism; phosphatidylethanolamine biosynthesis; phosphatidylethanolamine from ethanolamine: step 1/3.</text>
</comment>
<comment type="caution">
    <text evidence="4">The sequence shown here is derived from an EMBL/GenBank/DDBJ whole genome shotgun (WGS) entry which is preliminary data.</text>
</comment>
<dbReference type="InterPro" id="IPR011009">
    <property type="entry name" value="Kinase-like_dom_sf"/>
</dbReference>
<evidence type="ECO:0000256" key="3">
    <source>
        <dbReference type="ARBA" id="ARBA00038874"/>
    </source>
</evidence>
<comment type="similarity">
    <text evidence="2">Belongs to the choline/ethanolamine kinase family.</text>
</comment>
<gene>
    <name evidence="4" type="ORF">WJX73_005076</name>
</gene>
<dbReference type="GO" id="GO:0004305">
    <property type="term" value="F:ethanolamine kinase activity"/>
    <property type="evidence" value="ECO:0007669"/>
    <property type="project" value="UniProtKB-EC"/>
</dbReference>
<name>A0AAW1NUP3_9CHLO</name>
<reference evidence="4 5" key="1">
    <citation type="journal article" date="2024" name="Nat. Commun.">
        <title>Phylogenomics reveals the evolutionary origins of lichenization in chlorophyte algae.</title>
        <authorList>
            <person name="Puginier C."/>
            <person name="Libourel C."/>
            <person name="Otte J."/>
            <person name="Skaloud P."/>
            <person name="Haon M."/>
            <person name="Grisel S."/>
            <person name="Petersen M."/>
            <person name="Berrin J.G."/>
            <person name="Delaux P.M."/>
            <person name="Dal Grande F."/>
            <person name="Keller J."/>
        </authorList>
    </citation>
    <scope>NUCLEOTIDE SEQUENCE [LARGE SCALE GENOMIC DNA]</scope>
    <source>
        <strain evidence="4 5">SAG 2036</strain>
    </source>
</reference>
<evidence type="ECO:0000313" key="5">
    <source>
        <dbReference type="Proteomes" id="UP001465755"/>
    </source>
</evidence>
<organism evidence="4 5">
    <name type="scientific">Symbiochloris irregularis</name>
    <dbReference type="NCBI Taxonomy" id="706552"/>
    <lineage>
        <taxon>Eukaryota</taxon>
        <taxon>Viridiplantae</taxon>
        <taxon>Chlorophyta</taxon>
        <taxon>core chlorophytes</taxon>
        <taxon>Trebouxiophyceae</taxon>
        <taxon>Trebouxiales</taxon>
        <taxon>Trebouxiaceae</taxon>
        <taxon>Symbiochloris</taxon>
    </lineage>
</organism>
<dbReference type="Pfam" id="PF01633">
    <property type="entry name" value="Choline_kinase"/>
    <property type="match status" value="1"/>
</dbReference>
<dbReference type="Gene3D" id="3.90.1200.10">
    <property type="match status" value="1"/>
</dbReference>
<evidence type="ECO:0000256" key="1">
    <source>
        <dbReference type="ARBA" id="ARBA00037883"/>
    </source>
</evidence>
<dbReference type="GO" id="GO:0005737">
    <property type="term" value="C:cytoplasm"/>
    <property type="evidence" value="ECO:0007669"/>
    <property type="project" value="TreeGrafter"/>
</dbReference>
<dbReference type="EC" id="2.7.1.82" evidence="3"/>
<dbReference type="GO" id="GO:0006646">
    <property type="term" value="P:phosphatidylethanolamine biosynthetic process"/>
    <property type="evidence" value="ECO:0007669"/>
    <property type="project" value="TreeGrafter"/>
</dbReference>
<evidence type="ECO:0000313" key="4">
    <source>
        <dbReference type="EMBL" id="KAK9795518.1"/>
    </source>
</evidence>
<dbReference type="PANTHER" id="PTHR22603:SF66">
    <property type="entry name" value="ETHANOLAMINE KINASE"/>
    <property type="match status" value="1"/>
</dbReference>
<dbReference type="Proteomes" id="UP001465755">
    <property type="component" value="Unassembled WGS sequence"/>
</dbReference>
<dbReference type="Gene3D" id="3.30.200.20">
    <property type="entry name" value="Phosphorylase Kinase, domain 1"/>
    <property type="match status" value="1"/>
</dbReference>
<protein>
    <recommendedName>
        <fullName evidence="3">ethanolamine kinase</fullName>
        <ecNumber evidence="3">2.7.1.82</ecNumber>
    </recommendedName>
</protein>
<proteinExistence type="inferred from homology"/>
<sequence>MVHQVPGKPSLLLNLKQDKKKLEKHAKELSIHLLEDWKQLQEDDIEVAEISGGITNLLWKLSPKQQHKLAPVVFRAFGEQTDRLIERGREHEVVLQLNKAGFGAQVLASFDNGRIEAFLDLRTLEPKDMTVNPMAARIARRLKQFHQASIDGDRTPQTFAIIKKWIEMAKDLDFSGDPKKQAAYVKLDLEAMHKECCETEAACLRLDSPVVFTHCDMLSGNVLVPRHEDSDAVGTSPDSMQFIDFEYARWGYRGFDLGNHFNEYAGFECDYSRYPGKDHIADFMRNYLEEGFDRQPSKAEVDKAVVECNAYALASHQFWGIWALHQASFSPIDFDYIGYVDLRWNEYHRRKQEFLADVDAWFRQHSTS</sequence>
<dbReference type="CDD" id="cd05157">
    <property type="entry name" value="ETNK_euk"/>
    <property type="match status" value="1"/>
</dbReference>
<evidence type="ECO:0000256" key="2">
    <source>
        <dbReference type="ARBA" id="ARBA00038211"/>
    </source>
</evidence>
<dbReference type="AlphaFoldDB" id="A0AAW1NUP3"/>
<keyword evidence="5" id="KW-1185">Reference proteome</keyword>
<dbReference type="PANTHER" id="PTHR22603">
    <property type="entry name" value="CHOLINE/ETHANOALAMINE KINASE"/>
    <property type="match status" value="1"/>
</dbReference>
<accession>A0AAW1NUP3</accession>